<dbReference type="Proteomes" id="UP000319897">
    <property type="component" value="Unassembled WGS sequence"/>
</dbReference>
<feature type="DNA-binding region" description="H-T-H motif" evidence="4">
    <location>
        <begin position="34"/>
        <end position="53"/>
    </location>
</feature>
<evidence type="ECO:0000256" key="1">
    <source>
        <dbReference type="ARBA" id="ARBA00023015"/>
    </source>
</evidence>
<proteinExistence type="predicted"/>
<dbReference type="PANTHER" id="PTHR30055:SF234">
    <property type="entry name" value="HTH-TYPE TRANSCRIPTIONAL REGULATOR BETI"/>
    <property type="match status" value="1"/>
</dbReference>
<keyword evidence="2 4" id="KW-0238">DNA-binding</keyword>
<dbReference type="AlphaFoldDB" id="A0A501XM03"/>
<dbReference type="InterPro" id="IPR050109">
    <property type="entry name" value="HTH-type_TetR-like_transc_reg"/>
</dbReference>
<dbReference type="Gene3D" id="1.10.357.10">
    <property type="entry name" value="Tetracycline Repressor, domain 2"/>
    <property type="match status" value="1"/>
</dbReference>
<evidence type="ECO:0000256" key="4">
    <source>
        <dbReference type="PROSITE-ProRule" id="PRU00335"/>
    </source>
</evidence>
<sequence>MTEQRQTRDRARTEATILAAAEVQLAQTGFKGFGVNAVARAAGCDKQLIYRYFGGAEGLADAIGRQIATRATDTPATSPATYLDFVEQTLLNYLESFRRDPLARQIAAWELADNSPLIERLATARNAALMRQLEANPQLQPPLGIDGPAINALLLGAIQQMVLSASQRGHFAAVPLNEDRNWIRIRLALRTLIRGAYRVGRAAEGEGR</sequence>
<keyword evidence="7" id="KW-1185">Reference proteome</keyword>
<evidence type="ECO:0000313" key="6">
    <source>
        <dbReference type="EMBL" id="TPE61586.1"/>
    </source>
</evidence>
<dbReference type="InterPro" id="IPR009057">
    <property type="entry name" value="Homeodomain-like_sf"/>
</dbReference>
<dbReference type="RefSeq" id="WP_140927958.1">
    <property type="nucleotide sequence ID" value="NZ_VFSU01000022.1"/>
</dbReference>
<dbReference type="GO" id="GO:0000976">
    <property type="term" value="F:transcription cis-regulatory region binding"/>
    <property type="evidence" value="ECO:0007669"/>
    <property type="project" value="TreeGrafter"/>
</dbReference>
<protein>
    <submittedName>
        <fullName evidence="6">TetR/AcrR family transcriptional regulator</fullName>
    </submittedName>
</protein>
<organism evidence="6 7">
    <name type="scientific">Sandaracinobacter neustonicus</name>
    <dbReference type="NCBI Taxonomy" id="1715348"/>
    <lineage>
        <taxon>Bacteria</taxon>
        <taxon>Pseudomonadati</taxon>
        <taxon>Pseudomonadota</taxon>
        <taxon>Alphaproteobacteria</taxon>
        <taxon>Sphingomonadales</taxon>
        <taxon>Sphingosinicellaceae</taxon>
        <taxon>Sandaracinobacter</taxon>
    </lineage>
</organism>
<accession>A0A501XM03</accession>
<feature type="domain" description="HTH tetR-type" evidence="5">
    <location>
        <begin position="11"/>
        <end position="71"/>
    </location>
</feature>
<dbReference type="PANTHER" id="PTHR30055">
    <property type="entry name" value="HTH-TYPE TRANSCRIPTIONAL REGULATOR RUTR"/>
    <property type="match status" value="1"/>
</dbReference>
<dbReference type="Pfam" id="PF00440">
    <property type="entry name" value="TetR_N"/>
    <property type="match status" value="1"/>
</dbReference>
<reference evidence="6 7" key="1">
    <citation type="submission" date="2019-06" db="EMBL/GenBank/DDBJ databases">
        <authorList>
            <person name="Lee I."/>
            <person name="Jang G.I."/>
            <person name="Hwang C.Y."/>
        </authorList>
    </citation>
    <scope>NUCLEOTIDE SEQUENCE [LARGE SCALE GENOMIC DNA]</scope>
    <source>
        <strain evidence="6 7">PAMC 28131</strain>
    </source>
</reference>
<dbReference type="PROSITE" id="PS50977">
    <property type="entry name" value="HTH_TETR_2"/>
    <property type="match status" value="1"/>
</dbReference>
<gene>
    <name evidence="6" type="ORF">FJQ54_08355</name>
</gene>
<name>A0A501XM03_9SPHN</name>
<keyword evidence="1" id="KW-0805">Transcription regulation</keyword>
<evidence type="ECO:0000256" key="2">
    <source>
        <dbReference type="ARBA" id="ARBA00023125"/>
    </source>
</evidence>
<evidence type="ECO:0000313" key="7">
    <source>
        <dbReference type="Proteomes" id="UP000319897"/>
    </source>
</evidence>
<dbReference type="InterPro" id="IPR001647">
    <property type="entry name" value="HTH_TetR"/>
</dbReference>
<dbReference type="OrthoDB" id="9796019at2"/>
<evidence type="ECO:0000259" key="5">
    <source>
        <dbReference type="PROSITE" id="PS50977"/>
    </source>
</evidence>
<evidence type="ECO:0000256" key="3">
    <source>
        <dbReference type="ARBA" id="ARBA00023163"/>
    </source>
</evidence>
<dbReference type="GO" id="GO:0003700">
    <property type="term" value="F:DNA-binding transcription factor activity"/>
    <property type="evidence" value="ECO:0007669"/>
    <property type="project" value="TreeGrafter"/>
</dbReference>
<dbReference type="SUPFAM" id="SSF46689">
    <property type="entry name" value="Homeodomain-like"/>
    <property type="match status" value="1"/>
</dbReference>
<dbReference type="EMBL" id="VFSU01000022">
    <property type="protein sequence ID" value="TPE61586.1"/>
    <property type="molecule type" value="Genomic_DNA"/>
</dbReference>
<comment type="caution">
    <text evidence="6">The sequence shown here is derived from an EMBL/GenBank/DDBJ whole genome shotgun (WGS) entry which is preliminary data.</text>
</comment>
<keyword evidence="3" id="KW-0804">Transcription</keyword>
<dbReference type="PRINTS" id="PR00455">
    <property type="entry name" value="HTHTETR"/>
</dbReference>